<dbReference type="RefSeq" id="WP_146911251.1">
    <property type="nucleotide sequence ID" value="NZ_CP043043.1"/>
</dbReference>
<protein>
    <submittedName>
        <fullName evidence="2">Uncharacterized protein</fullName>
    </submittedName>
</protein>
<accession>A0AAP9EQB7</accession>
<dbReference type="KEGG" id="gti:FXF46_04625"/>
<dbReference type="EMBL" id="CP043043">
    <property type="protein sequence ID" value="QEH95634.1"/>
    <property type="molecule type" value="Genomic_DNA"/>
</dbReference>
<dbReference type="Proteomes" id="UP000323560">
    <property type="component" value="Chromosome"/>
</dbReference>
<organism evidence="2 3">
    <name type="scientific">Gluconobacter thailandicus</name>
    <dbReference type="NCBI Taxonomy" id="257438"/>
    <lineage>
        <taxon>Bacteria</taxon>
        <taxon>Pseudomonadati</taxon>
        <taxon>Pseudomonadota</taxon>
        <taxon>Alphaproteobacteria</taxon>
        <taxon>Acetobacterales</taxon>
        <taxon>Acetobacteraceae</taxon>
        <taxon>Gluconobacter</taxon>
    </lineage>
</organism>
<gene>
    <name evidence="2" type="ORF">FXF46_04625</name>
</gene>
<proteinExistence type="predicted"/>
<reference evidence="2 3" key="1">
    <citation type="submission" date="2019-08" db="EMBL/GenBank/DDBJ databases">
        <title>Gluconobacter frateurii HD924 genome.</title>
        <authorList>
            <person name="Liu Y."/>
            <person name="Zhang P."/>
        </authorList>
    </citation>
    <scope>NUCLEOTIDE SEQUENCE [LARGE SCALE GENOMIC DNA]</scope>
    <source>
        <strain evidence="2 3">HD924</strain>
    </source>
</reference>
<dbReference type="AlphaFoldDB" id="A0AAP9EQB7"/>
<evidence type="ECO:0000313" key="2">
    <source>
        <dbReference type="EMBL" id="QEH95634.1"/>
    </source>
</evidence>
<feature type="region of interest" description="Disordered" evidence="1">
    <location>
        <begin position="1"/>
        <end position="59"/>
    </location>
</feature>
<evidence type="ECO:0000256" key="1">
    <source>
        <dbReference type="SAM" id="MobiDB-lite"/>
    </source>
</evidence>
<sequence>MMTPDSSENDKQPVHLTDKAKAARDARAEREAKALRANLLRRKQQQRIRPATPSSSSEN</sequence>
<evidence type="ECO:0000313" key="3">
    <source>
        <dbReference type="Proteomes" id="UP000323560"/>
    </source>
</evidence>
<feature type="compositionally biased region" description="Basic and acidic residues" evidence="1">
    <location>
        <begin position="8"/>
        <end position="34"/>
    </location>
</feature>
<name>A0AAP9EQB7_GLUTH</name>